<evidence type="ECO:0000313" key="4">
    <source>
        <dbReference type="Proteomes" id="UP000276133"/>
    </source>
</evidence>
<reference evidence="3 4" key="1">
    <citation type="journal article" date="2018" name="Sci. Rep.">
        <title>Genomic signatures of local adaptation to the degree of environmental predictability in rotifers.</title>
        <authorList>
            <person name="Franch-Gras L."/>
            <person name="Hahn C."/>
            <person name="Garcia-Roger E.M."/>
            <person name="Carmona M.J."/>
            <person name="Serra M."/>
            <person name="Gomez A."/>
        </authorList>
    </citation>
    <scope>NUCLEOTIDE SEQUENCE [LARGE SCALE GENOMIC DNA]</scope>
    <source>
        <strain evidence="3">HYR1</strain>
    </source>
</reference>
<keyword evidence="2" id="KW-1133">Transmembrane helix</keyword>
<dbReference type="EMBL" id="REGN01003975">
    <property type="protein sequence ID" value="RNA19798.1"/>
    <property type="molecule type" value="Genomic_DNA"/>
</dbReference>
<name>A0A3M7R994_BRAPC</name>
<keyword evidence="2" id="KW-0472">Membrane</keyword>
<proteinExistence type="predicted"/>
<feature type="transmembrane region" description="Helical" evidence="2">
    <location>
        <begin position="34"/>
        <end position="52"/>
    </location>
</feature>
<sequence length="76" mass="9291">MGFRYDEFRYNEQENFRSTCSLYRRSTLPQLKNFFFKFTLILFITTHIIQMSQKTTSHNHQYKKKANSKNQCARNL</sequence>
<feature type="region of interest" description="Disordered" evidence="1">
    <location>
        <begin position="54"/>
        <end position="76"/>
    </location>
</feature>
<gene>
    <name evidence="3" type="ORF">BpHYR1_052749</name>
</gene>
<organism evidence="3 4">
    <name type="scientific">Brachionus plicatilis</name>
    <name type="common">Marine rotifer</name>
    <name type="synonym">Brachionus muelleri</name>
    <dbReference type="NCBI Taxonomy" id="10195"/>
    <lineage>
        <taxon>Eukaryota</taxon>
        <taxon>Metazoa</taxon>
        <taxon>Spiralia</taxon>
        <taxon>Gnathifera</taxon>
        <taxon>Rotifera</taxon>
        <taxon>Eurotatoria</taxon>
        <taxon>Monogononta</taxon>
        <taxon>Pseudotrocha</taxon>
        <taxon>Ploima</taxon>
        <taxon>Brachionidae</taxon>
        <taxon>Brachionus</taxon>
    </lineage>
</organism>
<dbReference type="AlphaFoldDB" id="A0A3M7R994"/>
<evidence type="ECO:0000313" key="3">
    <source>
        <dbReference type="EMBL" id="RNA19798.1"/>
    </source>
</evidence>
<dbReference type="Proteomes" id="UP000276133">
    <property type="component" value="Unassembled WGS sequence"/>
</dbReference>
<evidence type="ECO:0000256" key="1">
    <source>
        <dbReference type="SAM" id="MobiDB-lite"/>
    </source>
</evidence>
<accession>A0A3M7R994</accession>
<evidence type="ECO:0000256" key="2">
    <source>
        <dbReference type="SAM" id="Phobius"/>
    </source>
</evidence>
<comment type="caution">
    <text evidence="3">The sequence shown here is derived from an EMBL/GenBank/DDBJ whole genome shotgun (WGS) entry which is preliminary data.</text>
</comment>
<keyword evidence="2" id="KW-0812">Transmembrane</keyword>
<protein>
    <submittedName>
        <fullName evidence="3">Uncharacterized protein</fullName>
    </submittedName>
</protein>
<keyword evidence="4" id="KW-1185">Reference proteome</keyword>